<name>A0A4Q0AGV8_9BACT</name>
<evidence type="ECO:0000256" key="1">
    <source>
        <dbReference type="SAM" id="Phobius"/>
    </source>
</evidence>
<reference evidence="2" key="1">
    <citation type="submission" date="2019-01" db="EMBL/GenBank/DDBJ databases">
        <title>Genomic signatures and co-occurrence patterns of the ultra-small Saccharimodia (Patescibacteria phylum) suggest a symbiotic lifestyle.</title>
        <authorList>
            <person name="Lemos L."/>
            <person name="Medeiros J."/>
            <person name="Andreote F."/>
            <person name="Fernandes G."/>
            <person name="Varani A."/>
            <person name="Oliveira G."/>
            <person name="Pylro V."/>
        </authorList>
    </citation>
    <scope>NUCLEOTIDE SEQUENCE [LARGE SCALE GENOMIC DNA]</scope>
    <source>
        <strain evidence="2">AMD02</strain>
    </source>
</reference>
<evidence type="ECO:0000313" key="2">
    <source>
        <dbReference type="EMBL" id="RWZ78216.1"/>
    </source>
</evidence>
<sequence>MKYKVTYFMLAVVILAVGAMVPVDAVSTPDRRLGISPLRNELTITPGTSFDGKLTLTNSGQESLAVTMNAEVFSVINEAYDYSFNPSGKEVAWVTFGRKQVTVAAGTSETVSYKIAVPLDAEPGGRYLSLFASSQTNVATTGVTAINRVASLLYITVAGNVTRTGTLLSLNSPFLTFEDPTWTATVQNSGTTHFHSIYSVSVTPVFGGASVKSAQGDSLILPSSIRLLSQSIPRPDILGIYRLDYTVGLGDVAAYQATKWMLYVPPLQSLLVLAIIIGIFFLFRPKRQKPSK</sequence>
<feature type="transmembrane region" description="Helical" evidence="1">
    <location>
        <begin position="260"/>
        <end position="283"/>
    </location>
</feature>
<dbReference type="AlphaFoldDB" id="A0A4Q0AGV8"/>
<accession>A0A4Q0AGV8</accession>
<gene>
    <name evidence="2" type="ORF">EOT05_00395</name>
</gene>
<comment type="caution">
    <text evidence="2">The sequence shown here is derived from an EMBL/GenBank/DDBJ whole genome shotgun (WGS) entry which is preliminary data.</text>
</comment>
<keyword evidence="3" id="KW-1185">Reference proteome</keyword>
<dbReference type="EMBL" id="SCKX01000001">
    <property type="protein sequence ID" value="RWZ78216.1"/>
    <property type="molecule type" value="Genomic_DNA"/>
</dbReference>
<proteinExistence type="predicted"/>
<evidence type="ECO:0008006" key="4">
    <source>
        <dbReference type="Google" id="ProtNLM"/>
    </source>
</evidence>
<keyword evidence="1" id="KW-1133">Transmembrane helix</keyword>
<organism evidence="2 3">
    <name type="scientific">Candidatus Microsaccharimonas sossegonensis</name>
    <dbReference type="NCBI Taxonomy" id="2506948"/>
    <lineage>
        <taxon>Bacteria</taxon>
        <taxon>Candidatus Saccharimonadota</taxon>
        <taxon>Candidatus Saccharimonadia</taxon>
        <taxon>Candidatus Saccharimonadales</taxon>
        <taxon>Candidatus Saccharimonadaceae</taxon>
        <taxon>Candidatus Microsaccharimonas</taxon>
    </lineage>
</organism>
<keyword evidence="1" id="KW-0472">Membrane</keyword>
<keyword evidence="1" id="KW-0812">Transmembrane</keyword>
<evidence type="ECO:0000313" key="3">
    <source>
        <dbReference type="Proteomes" id="UP000289257"/>
    </source>
</evidence>
<dbReference type="Proteomes" id="UP000289257">
    <property type="component" value="Unassembled WGS sequence"/>
</dbReference>
<protein>
    <recommendedName>
        <fullName evidence="4">DUF916 domain-containing protein</fullName>
    </recommendedName>
</protein>